<proteinExistence type="predicted"/>
<dbReference type="Proteomes" id="UP001302126">
    <property type="component" value="Unassembled WGS sequence"/>
</dbReference>
<accession>A0AAN6WS79</accession>
<dbReference type="Pfam" id="PF09995">
    <property type="entry name" value="MPAB_Lcp_cat"/>
    <property type="match status" value="1"/>
</dbReference>
<evidence type="ECO:0000256" key="1">
    <source>
        <dbReference type="SAM" id="MobiDB-lite"/>
    </source>
</evidence>
<feature type="transmembrane region" description="Helical" evidence="2">
    <location>
        <begin position="309"/>
        <end position="327"/>
    </location>
</feature>
<dbReference type="PANTHER" id="PTHR36151">
    <property type="entry name" value="BLR2777 PROTEIN"/>
    <property type="match status" value="1"/>
</dbReference>
<comment type="caution">
    <text evidence="4">The sequence shown here is derived from an EMBL/GenBank/DDBJ whole genome shotgun (WGS) entry which is preliminary data.</text>
</comment>
<evidence type="ECO:0000313" key="5">
    <source>
        <dbReference type="Proteomes" id="UP001302126"/>
    </source>
</evidence>
<dbReference type="EMBL" id="MU864449">
    <property type="protein sequence ID" value="KAK4185462.1"/>
    <property type="molecule type" value="Genomic_DNA"/>
</dbReference>
<dbReference type="GO" id="GO:0016491">
    <property type="term" value="F:oxidoreductase activity"/>
    <property type="evidence" value="ECO:0007669"/>
    <property type="project" value="InterPro"/>
</dbReference>
<organism evidence="4 5">
    <name type="scientific">Podospora australis</name>
    <dbReference type="NCBI Taxonomy" id="1536484"/>
    <lineage>
        <taxon>Eukaryota</taxon>
        <taxon>Fungi</taxon>
        <taxon>Dikarya</taxon>
        <taxon>Ascomycota</taxon>
        <taxon>Pezizomycotina</taxon>
        <taxon>Sordariomycetes</taxon>
        <taxon>Sordariomycetidae</taxon>
        <taxon>Sordariales</taxon>
        <taxon>Podosporaceae</taxon>
        <taxon>Podospora</taxon>
    </lineage>
</organism>
<dbReference type="PANTHER" id="PTHR36151:SF3">
    <property type="entry name" value="ER-BOUND OXYGENASE MPAB_MPAB'_RUBBER OXYGENASE CATALYTIC DOMAIN-CONTAINING PROTEIN"/>
    <property type="match status" value="1"/>
</dbReference>
<reference evidence="4" key="1">
    <citation type="journal article" date="2023" name="Mol. Phylogenet. Evol.">
        <title>Genome-scale phylogeny and comparative genomics of the fungal order Sordariales.</title>
        <authorList>
            <person name="Hensen N."/>
            <person name="Bonometti L."/>
            <person name="Westerberg I."/>
            <person name="Brannstrom I.O."/>
            <person name="Guillou S."/>
            <person name="Cros-Aarteil S."/>
            <person name="Calhoun S."/>
            <person name="Haridas S."/>
            <person name="Kuo A."/>
            <person name="Mondo S."/>
            <person name="Pangilinan J."/>
            <person name="Riley R."/>
            <person name="LaButti K."/>
            <person name="Andreopoulos B."/>
            <person name="Lipzen A."/>
            <person name="Chen C."/>
            <person name="Yan M."/>
            <person name="Daum C."/>
            <person name="Ng V."/>
            <person name="Clum A."/>
            <person name="Steindorff A."/>
            <person name="Ohm R.A."/>
            <person name="Martin F."/>
            <person name="Silar P."/>
            <person name="Natvig D.O."/>
            <person name="Lalanne C."/>
            <person name="Gautier V."/>
            <person name="Ament-Velasquez S.L."/>
            <person name="Kruys A."/>
            <person name="Hutchinson M.I."/>
            <person name="Powell A.J."/>
            <person name="Barry K."/>
            <person name="Miller A.N."/>
            <person name="Grigoriev I.V."/>
            <person name="Debuchy R."/>
            <person name="Gladieux P."/>
            <person name="Hiltunen Thoren M."/>
            <person name="Johannesson H."/>
        </authorList>
    </citation>
    <scope>NUCLEOTIDE SEQUENCE</scope>
    <source>
        <strain evidence="4">PSN309</strain>
    </source>
</reference>
<feature type="transmembrane region" description="Helical" evidence="2">
    <location>
        <begin position="342"/>
        <end position="362"/>
    </location>
</feature>
<sequence length="393" mass="43977">MLWLKCGMGLARGVPAARHLVTKDILSPSPSAPSNRTKNIQYAGSLAYHRRMGCPPQPTPPRLSDISSSENQTLLLSKQLPEAPKAMEFENVPGNASFPSTQNPPGPTEKEHLLPQHHPFTTGKTPEDLLVESCADLVTWIGGPYAILLQFAAPGIALGSCQHSRFQTDPISRFRRTAAFILAVVHGTEAQKAAICGAIRKQHSFIKGPNYTANDPLLQKWTAATLYAGAVLMRDTFSISGRELSRIEKEGLCAQFGRFATALDMPAEMWPASLDEFEAYFDEQIRTLEITEASQKAADILLRGMNLPWFLLWGLVVMRVLMAVWLPERLRVAYGLSSPDRWFVWMGYTAIVWLIWTANWVMPERLKILVGSWMKKEMARAAEDIRIQGRWMM</sequence>
<feature type="region of interest" description="Disordered" evidence="1">
    <location>
        <begin position="90"/>
        <end position="125"/>
    </location>
</feature>
<gene>
    <name evidence="4" type="ORF">QBC35DRAFT_503634</name>
</gene>
<evidence type="ECO:0000256" key="2">
    <source>
        <dbReference type="SAM" id="Phobius"/>
    </source>
</evidence>
<name>A0AAN6WS79_9PEZI</name>
<keyword evidence="2" id="KW-0812">Transmembrane</keyword>
<protein>
    <recommendedName>
        <fullName evidence="3">ER-bound oxygenase mpaB/mpaB'/Rubber oxygenase catalytic domain-containing protein</fullName>
    </recommendedName>
</protein>
<evidence type="ECO:0000259" key="3">
    <source>
        <dbReference type="Pfam" id="PF09995"/>
    </source>
</evidence>
<reference evidence="4" key="2">
    <citation type="submission" date="2023-05" db="EMBL/GenBank/DDBJ databases">
        <authorList>
            <consortium name="Lawrence Berkeley National Laboratory"/>
            <person name="Steindorff A."/>
            <person name="Hensen N."/>
            <person name="Bonometti L."/>
            <person name="Westerberg I."/>
            <person name="Brannstrom I.O."/>
            <person name="Guillou S."/>
            <person name="Cros-Aarteil S."/>
            <person name="Calhoun S."/>
            <person name="Haridas S."/>
            <person name="Kuo A."/>
            <person name="Mondo S."/>
            <person name="Pangilinan J."/>
            <person name="Riley R."/>
            <person name="Labutti K."/>
            <person name="Andreopoulos B."/>
            <person name="Lipzen A."/>
            <person name="Chen C."/>
            <person name="Yanf M."/>
            <person name="Daum C."/>
            <person name="Ng V."/>
            <person name="Clum A."/>
            <person name="Ohm R."/>
            <person name="Martin F."/>
            <person name="Silar P."/>
            <person name="Natvig D."/>
            <person name="Lalanne C."/>
            <person name="Gautier V."/>
            <person name="Ament-Velasquez S.L."/>
            <person name="Kruys A."/>
            <person name="Hutchinson M.I."/>
            <person name="Powell A.J."/>
            <person name="Barry K."/>
            <person name="Miller A.N."/>
            <person name="Grigoriev I.V."/>
            <person name="Debuchy R."/>
            <person name="Gladieux P."/>
            <person name="Thoren M.H."/>
            <person name="Johannesson H."/>
        </authorList>
    </citation>
    <scope>NUCLEOTIDE SEQUENCE</scope>
    <source>
        <strain evidence="4">PSN309</strain>
    </source>
</reference>
<keyword evidence="2" id="KW-0472">Membrane</keyword>
<feature type="domain" description="ER-bound oxygenase mpaB/mpaB'/Rubber oxygenase catalytic" evidence="3">
    <location>
        <begin position="137"/>
        <end position="350"/>
    </location>
</feature>
<dbReference type="AlphaFoldDB" id="A0AAN6WS79"/>
<evidence type="ECO:0000313" key="4">
    <source>
        <dbReference type="EMBL" id="KAK4185462.1"/>
    </source>
</evidence>
<dbReference type="InterPro" id="IPR018713">
    <property type="entry name" value="MPAB/Lcp_cat_dom"/>
</dbReference>
<keyword evidence="5" id="KW-1185">Reference proteome</keyword>
<keyword evidence="2" id="KW-1133">Transmembrane helix</keyword>